<dbReference type="InterPro" id="IPR050508">
    <property type="entry name" value="Methyltransf_Superfamily"/>
</dbReference>
<keyword evidence="3" id="KW-1185">Reference proteome</keyword>
<feature type="domain" description="HTH arsR-type" evidence="1">
    <location>
        <begin position="1"/>
        <end position="90"/>
    </location>
</feature>
<dbReference type="InterPro" id="IPR011991">
    <property type="entry name" value="ArsR-like_HTH"/>
</dbReference>
<dbReference type="PRINTS" id="PR00778">
    <property type="entry name" value="HTHARSR"/>
</dbReference>
<dbReference type="CDD" id="cd00090">
    <property type="entry name" value="HTH_ARSR"/>
    <property type="match status" value="1"/>
</dbReference>
<dbReference type="Proteomes" id="UP001595444">
    <property type="component" value="Unassembled WGS sequence"/>
</dbReference>
<dbReference type="CDD" id="cd02440">
    <property type="entry name" value="AdoMet_MTases"/>
    <property type="match status" value="1"/>
</dbReference>
<dbReference type="Pfam" id="PF08241">
    <property type="entry name" value="Methyltransf_11"/>
    <property type="match status" value="1"/>
</dbReference>
<organism evidence="2 3">
    <name type="scientific">Kordiimonas pumila</name>
    <dbReference type="NCBI Taxonomy" id="2161677"/>
    <lineage>
        <taxon>Bacteria</taxon>
        <taxon>Pseudomonadati</taxon>
        <taxon>Pseudomonadota</taxon>
        <taxon>Alphaproteobacteria</taxon>
        <taxon>Kordiimonadales</taxon>
        <taxon>Kordiimonadaceae</taxon>
        <taxon>Kordiimonas</taxon>
    </lineage>
</organism>
<dbReference type="NCBIfam" id="NF033788">
    <property type="entry name" value="HTH_metalloreg"/>
    <property type="match status" value="1"/>
</dbReference>
<evidence type="ECO:0000313" key="3">
    <source>
        <dbReference type="Proteomes" id="UP001595444"/>
    </source>
</evidence>
<dbReference type="InterPro" id="IPR036388">
    <property type="entry name" value="WH-like_DNA-bd_sf"/>
</dbReference>
<dbReference type="Pfam" id="PF01022">
    <property type="entry name" value="HTH_5"/>
    <property type="match status" value="1"/>
</dbReference>
<dbReference type="SMART" id="SM00418">
    <property type="entry name" value="HTH_ARSR"/>
    <property type="match status" value="1"/>
</dbReference>
<dbReference type="PROSITE" id="PS50987">
    <property type="entry name" value="HTH_ARSR_2"/>
    <property type="match status" value="1"/>
</dbReference>
<name>A0ABV7D7Q5_9PROT</name>
<dbReference type="InterPro" id="IPR029063">
    <property type="entry name" value="SAM-dependent_MTases_sf"/>
</dbReference>
<dbReference type="PANTHER" id="PTHR42912:SF93">
    <property type="entry name" value="N6-ADENOSINE-METHYLTRANSFERASE TMT1A"/>
    <property type="match status" value="1"/>
</dbReference>
<dbReference type="InterPro" id="IPR001845">
    <property type="entry name" value="HTH_ArsR_DNA-bd_dom"/>
</dbReference>
<reference evidence="3" key="1">
    <citation type="journal article" date="2019" name="Int. J. Syst. Evol. Microbiol.">
        <title>The Global Catalogue of Microorganisms (GCM) 10K type strain sequencing project: providing services to taxonomists for standard genome sequencing and annotation.</title>
        <authorList>
            <consortium name="The Broad Institute Genomics Platform"/>
            <consortium name="The Broad Institute Genome Sequencing Center for Infectious Disease"/>
            <person name="Wu L."/>
            <person name="Ma J."/>
        </authorList>
    </citation>
    <scope>NUCLEOTIDE SEQUENCE [LARGE SCALE GENOMIC DNA]</scope>
    <source>
        <strain evidence="3">KCTC 62164</strain>
    </source>
</reference>
<dbReference type="InterPro" id="IPR036390">
    <property type="entry name" value="WH_DNA-bd_sf"/>
</dbReference>
<dbReference type="RefSeq" id="WP_194213037.1">
    <property type="nucleotide sequence ID" value="NZ_CP061205.1"/>
</dbReference>
<dbReference type="SUPFAM" id="SSF46785">
    <property type="entry name" value="Winged helix' DNA-binding domain"/>
    <property type="match status" value="1"/>
</dbReference>
<comment type="caution">
    <text evidence="2">The sequence shown here is derived from an EMBL/GenBank/DDBJ whole genome shotgun (WGS) entry which is preliminary data.</text>
</comment>
<dbReference type="InterPro" id="IPR013216">
    <property type="entry name" value="Methyltransf_11"/>
</dbReference>
<evidence type="ECO:0000313" key="2">
    <source>
        <dbReference type="EMBL" id="MFC3053151.1"/>
    </source>
</evidence>
<dbReference type="Gene3D" id="3.40.50.150">
    <property type="entry name" value="Vaccinia Virus protein VP39"/>
    <property type="match status" value="1"/>
</dbReference>
<dbReference type="PANTHER" id="PTHR42912">
    <property type="entry name" value="METHYLTRANSFERASE"/>
    <property type="match status" value="1"/>
</dbReference>
<gene>
    <name evidence="2" type="ORF">ACFOKA_14645</name>
</gene>
<evidence type="ECO:0000259" key="1">
    <source>
        <dbReference type="PROSITE" id="PS50987"/>
    </source>
</evidence>
<protein>
    <submittedName>
        <fullName evidence="2">ArsR/SmtB family transcription factor</fullName>
    </submittedName>
</protein>
<dbReference type="Gene3D" id="1.10.10.10">
    <property type="entry name" value="Winged helix-like DNA-binding domain superfamily/Winged helix DNA-binding domain"/>
    <property type="match status" value="1"/>
</dbReference>
<accession>A0ABV7D7Q5</accession>
<dbReference type="EMBL" id="JBHRSL010000010">
    <property type="protein sequence ID" value="MFC3053151.1"/>
    <property type="molecule type" value="Genomic_DNA"/>
</dbReference>
<proteinExistence type="predicted"/>
<dbReference type="SUPFAM" id="SSF53335">
    <property type="entry name" value="S-adenosyl-L-methionine-dependent methyltransferases"/>
    <property type="match status" value="1"/>
</dbReference>
<sequence length="312" mass="34822">MEQLLLALRAIAETTRLRIVALLAKGELTVGEIVQILDQSQPRVSRHLKLMGEAHLLERVQEGTLVFYRLSEAGLSQELMNCVLSLVPADDAGFKADMVALDTIRAERVAWAQEYFRKNAESWDEIRSLYISESQVEEALLAMQGRKNINRMLDIGTGTGRMLDVFCPYVTHATGIDLSREMLAVARANMVEKGLANAQVRQGDMYSLGVEDNSQDLIVFHQVLHFALDPLAAIKEASRALSSDGCILIADFAPHEEEFLRIEHAHRRLGFADEEIVGLAKSAGLQLREIKHLDGGKLQVTLWCFTKRVGKE</sequence>